<evidence type="ECO:0000256" key="1">
    <source>
        <dbReference type="SAM" id="MobiDB-lite"/>
    </source>
</evidence>
<dbReference type="EMBL" id="JARULN010000001">
    <property type="protein sequence ID" value="MDG5752875.1"/>
    <property type="molecule type" value="Genomic_DNA"/>
</dbReference>
<gene>
    <name evidence="3" type="ORF">P6P90_02520</name>
</gene>
<dbReference type="Pfam" id="PF02120">
    <property type="entry name" value="Flg_hook"/>
    <property type="match status" value="1"/>
</dbReference>
<name>A0ABT6H1L2_9BACI</name>
<keyword evidence="3" id="KW-0282">Flagellum</keyword>
<organism evidence="3 4">
    <name type="scientific">Ectobacillus antri</name>
    <dbReference type="NCBI Taxonomy" id="2486280"/>
    <lineage>
        <taxon>Bacteria</taxon>
        <taxon>Bacillati</taxon>
        <taxon>Bacillota</taxon>
        <taxon>Bacilli</taxon>
        <taxon>Bacillales</taxon>
        <taxon>Bacillaceae</taxon>
        <taxon>Ectobacillus</taxon>
    </lineage>
</organism>
<evidence type="ECO:0000313" key="3">
    <source>
        <dbReference type="EMBL" id="MDG5752875.1"/>
    </source>
</evidence>
<evidence type="ECO:0000259" key="2">
    <source>
        <dbReference type="Pfam" id="PF02120"/>
    </source>
</evidence>
<feature type="compositionally biased region" description="Basic and acidic residues" evidence="1">
    <location>
        <begin position="335"/>
        <end position="354"/>
    </location>
</feature>
<keyword evidence="4" id="KW-1185">Reference proteome</keyword>
<dbReference type="InterPro" id="IPR038610">
    <property type="entry name" value="FliK-like_C_sf"/>
</dbReference>
<keyword evidence="3" id="KW-0966">Cell projection</keyword>
<comment type="caution">
    <text evidence="3">The sequence shown here is derived from an EMBL/GenBank/DDBJ whole genome shotgun (WGS) entry which is preliminary data.</text>
</comment>
<keyword evidence="3" id="KW-0969">Cilium</keyword>
<proteinExistence type="predicted"/>
<accession>A0ABT6H1L2</accession>
<feature type="domain" description="Flagellar hook-length control protein-like C-terminal" evidence="2">
    <location>
        <begin position="267"/>
        <end position="341"/>
    </location>
</feature>
<evidence type="ECO:0000313" key="4">
    <source>
        <dbReference type="Proteomes" id="UP001218246"/>
    </source>
</evidence>
<reference evidence="3 4" key="1">
    <citation type="submission" date="2023-04" db="EMBL/GenBank/DDBJ databases">
        <title>Ectobacillus antri isolated from activated sludge.</title>
        <authorList>
            <person name="Yan P."/>
            <person name="Liu X."/>
        </authorList>
    </citation>
    <scope>NUCLEOTIDE SEQUENCE [LARGE SCALE GENOMIC DNA]</scope>
    <source>
        <strain evidence="3 4">C18H</strain>
    </source>
</reference>
<dbReference type="InterPro" id="IPR021136">
    <property type="entry name" value="Flagellar_hook_control-like_C"/>
</dbReference>
<dbReference type="Proteomes" id="UP001218246">
    <property type="component" value="Unassembled WGS sequence"/>
</dbReference>
<sequence>MNIQMQVAEMLSLYPVKKPQTPLYDIQNLHNVNGFFDMNMLPKVNEVSSKIDAAELSSAHSKSKDVLLLTRSVSDIDYTVFSLSDLNLLSAVSKQQLELEKVKQDEASLVPLILALQQAQEQYGNIKIDQLPNNIQTDILNALQVRQDIQYSYLFSEDTTGSLLQKLEAQQVISTEVYNIFIPKRNIGDQSDLDRILDTNDFQSELLSGNEGRSNDTFVGMVDSIANNEQVSIVHLTEKDSVGVQSEKLNISSLQHQLHSKIHDIQKYTVKSDRVLLQLTPESLGSLDVYIKKNGSLIQIHIDIEKNDAKSSVEAVLHEIKERLQERSVQVEVSFSEKHQEEKREGNEQSRQQERQSQQQKQEKKQNEDTNMIFHGLLGGAENED</sequence>
<protein>
    <submittedName>
        <fullName evidence="3">Flagellar hook-length control protein FliK</fullName>
    </submittedName>
</protein>
<dbReference type="RefSeq" id="WP_124563971.1">
    <property type="nucleotide sequence ID" value="NZ_JARRRY010000001.1"/>
</dbReference>
<feature type="region of interest" description="Disordered" evidence="1">
    <location>
        <begin position="331"/>
        <end position="385"/>
    </location>
</feature>
<dbReference type="Gene3D" id="3.30.750.140">
    <property type="match status" value="1"/>
</dbReference>